<evidence type="ECO:0000313" key="2">
    <source>
        <dbReference type="Proteomes" id="UP000028681"/>
    </source>
</evidence>
<dbReference type="GeneID" id="33941784"/>
<geneLocation type="plasmid" evidence="1 2">
    <name>1</name>
</geneLocation>
<accession>A0A076LVC6</accession>
<proteinExistence type="predicted"/>
<dbReference type="KEGG" id="ete:ETEE_p1031"/>
<organism evidence="1 2">
    <name type="scientific">Edwardsiella anguillarum ET080813</name>
    <dbReference type="NCBI Taxonomy" id="667120"/>
    <lineage>
        <taxon>Bacteria</taxon>
        <taxon>Pseudomonadati</taxon>
        <taxon>Pseudomonadota</taxon>
        <taxon>Gammaproteobacteria</taxon>
        <taxon>Enterobacterales</taxon>
        <taxon>Hafniaceae</taxon>
        <taxon>Edwardsiella</taxon>
    </lineage>
</organism>
<dbReference type="RefSeq" id="WP_071881959.1">
    <property type="nucleotide sequence ID" value="NZ_CP006665.1"/>
</dbReference>
<dbReference type="Proteomes" id="UP000028681">
    <property type="component" value="Plasmid 1"/>
</dbReference>
<reference evidence="1 2" key="1">
    <citation type="journal article" date="2012" name="PLoS ONE">
        <title>Edwardsiella comparative phylogenomics reveal the new intra/inter-species taxonomic relationships, virulence evolution and niche adaptation mechanisms.</title>
        <authorList>
            <person name="Yang M."/>
            <person name="Lv Y."/>
            <person name="Xiao J."/>
            <person name="Wu H."/>
            <person name="Zheng H."/>
            <person name="Liu Q."/>
            <person name="Zhang Y."/>
            <person name="Wang Q."/>
        </authorList>
    </citation>
    <scope>NUCLEOTIDE SEQUENCE [LARGE SCALE GENOMIC DNA]</scope>
    <source>
        <strain evidence="2">080813</strain>
        <plasmid evidence="2">Plasmid 1</plasmid>
    </source>
</reference>
<dbReference type="AlphaFoldDB" id="A0A076LVC6"/>
<dbReference type="HOGENOM" id="CLU_2422307_0_0_6"/>
<keyword evidence="1" id="KW-0614">Plasmid</keyword>
<name>A0A076LVC6_9GAMM</name>
<dbReference type="EMBL" id="CP006665">
    <property type="protein sequence ID" value="AIJ10622.1"/>
    <property type="molecule type" value="Genomic_DNA"/>
</dbReference>
<gene>
    <name evidence="1" type="ORF">ETEE_p1031</name>
</gene>
<evidence type="ECO:0000313" key="1">
    <source>
        <dbReference type="EMBL" id="AIJ10622.1"/>
    </source>
</evidence>
<protein>
    <submittedName>
        <fullName evidence="1">Uncharacterized protein</fullName>
    </submittedName>
</protein>
<sequence>MKVKELIEQLKKLDPEAVVVVAGFETQSTGKVAGADIIKECLTTSCSEDNMQGNRILAQNGTSSVWLGWSGDYRTEYFTRAIDDPDELA</sequence>